<dbReference type="PANTHER" id="PTHR21137">
    <property type="entry name" value="ODORANT RECEPTOR"/>
    <property type="match status" value="1"/>
</dbReference>
<keyword evidence="3 10" id="KW-0716">Sensory transduction</keyword>
<dbReference type="OrthoDB" id="6737192at2759"/>
<dbReference type="InterPro" id="IPR004117">
    <property type="entry name" value="7tm6_olfct_rcpt"/>
</dbReference>
<dbReference type="EMBL" id="KQ971311">
    <property type="protein sequence ID" value="EEZ99350.1"/>
    <property type="molecule type" value="Genomic_DNA"/>
</dbReference>
<dbReference type="KEGG" id="tca:107398667"/>
<evidence type="ECO:0000256" key="7">
    <source>
        <dbReference type="ARBA" id="ARBA00023136"/>
    </source>
</evidence>
<protein>
    <recommendedName>
        <fullName evidence="10">Odorant receptor</fullName>
    </recommendedName>
</protein>
<evidence type="ECO:0000256" key="10">
    <source>
        <dbReference type="RuleBase" id="RU351113"/>
    </source>
</evidence>
<keyword evidence="6 10" id="KW-1133">Transmembrane helix</keyword>
<keyword evidence="7 10" id="KW-0472">Membrane</keyword>
<sequence>MNFNFFDKSDDFSMPVVYFVAEGIFHIKFIRFLAYLALISNALGLLLMLYQFVLDAESLYIIKYGPVLSGAIFALVSLHAILFMRDLETFKQEFDCWSEHDASQETQNRIKQHINSVTIFVIFNSVLAFVAGVSLVLPSKDEVHYHYFIKILLELEVVPRGVTRTVYYLYKIDYVVMYPILTINSVRMLYFSRKFKFQVKLLVDRIVAMTKDNVDDLSLFYSTPYQNDMARKLKTFVRRHSYIAQYVAKINKSIGPFVVTFSLSATLMGISVLLIAAAGTFYYNKYQIILCGAMYLCTLCSAIDATETVEMESIEIYNALLAQPWYIWNNENKKVLIIFLMNCEKPIQITKFSDVFYYNYDWGISVLRKAYSLGSVFFNLRQYIGK</sequence>
<evidence type="ECO:0000256" key="9">
    <source>
        <dbReference type="ARBA" id="ARBA00023224"/>
    </source>
</evidence>
<accession>D6WBP0</accession>
<dbReference type="GO" id="GO:0004984">
    <property type="term" value="F:olfactory receptor activity"/>
    <property type="evidence" value="ECO:0000318"/>
    <property type="project" value="GO_Central"/>
</dbReference>
<dbReference type="PhylomeDB" id="D6WBP0"/>
<feature type="transmembrane region" description="Helical" evidence="10">
    <location>
        <begin position="64"/>
        <end position="84"/>
    </location>
</feature>
<proteinExistence type="inferred from homology"/>
<dbReference type="GO" id="GO:0050911">
    <property type="term" value="P:detection of chemical stimulus involved in sensory perception of smell"/>
    <property type="evidence" value="ECO:0000318"/>
    <property type="project" value="GO_Central"/>
</dbReference>
<evidence type="ECO:0000256" key="1">
    <source>
        <dbReference type="ARBA" id="ARBA00004651"/>
    </source>
</evidence>
<gene>
    <name evidence="11" type="primary">Or323</name>
    <name evidence="11" type="synonym">GLEAN_04875</name>
    <name evidence="11" type="ORF">TcasGA2_TC004875</name>
</gene>
<feature type="transmembrane region" description="Helical" evidence="10">
    <location>
        <begin position="168"/>
        <end position="190"/>
    </location>
</feature>
<dbReference type="GO" id="GO:0005886">
    <property type="term" value="C:plasma membrane"/>
    <property type="evidence" value="ECO:0000318"/>
    <property type="project" value="GO_Central"/>
</dbReference>
<evidence type="ECO:0000313" key="11">
    <source>
        <dbReference type="EMBL" id="EEZ99350.1"/>
    </source>
</evidence>
<dbReference type="HOGENOM" id="CLU_059644_0_0_1"/>
<dbReference type="Pfam" id="PF02949">
    <property type="entry name" value="7tm_6"/>
    <property type="match status" value="1"/>
</dbReference>
<comment type="subcellular location">
    <subcellularLocation>
        <location evidence="1 10">Cell membrane</location>
        <topology evidence="1 10">Multi-pass membrane protein</topology>
    </subcellularLocation>
</comment>
<keyword evidence="12" id="KW-1185">Reference proteome</keyword>
<dbReference type="AlphaFoldDB" id="D6WBP0"/>
<keyword evidence="5 10" id="KW-0552">Olfaction</keyword>
<feature type="transmembrane region" description="Helical" evidence="10">
    <location>
        <begin position="32"/>
        <end position="52"/>
    </location>
</feature>
<feature type="transmembrane region" description="Helical" evidence="10">
    <location>
        <begin position="117"/>
        <end position="137"/>
    </location>
</feature>
<evidence type="ECO:0000256" key="5">
    <source>
        <dbReference type="ARBA" id="ARBA00022725"/>
    </source>
</evidence>
<reference evidence="11 12" key="2">
    <citation type="journal article" date="2010" name="Nucleic Acids Res.">
        <title>BeetleBase in 2010: revisions to provide comprehensive genomic information for Tribolium castaneum.</title>
        <authorList>
            <person name="Kim H.S."/>
            <person name="Murphy T."/>
            <person name="Xia J."/>
            <person name="Caragea D."/>
            <person name="Park Y."/>
            <person name="Beeman R.W."/>
            <person name="Lorenzen M.D."/>
            <person name="Butcher S."/>
            <person name="Manak J.R."/>
            <person name="Brown S.J."/>
        </authorList>
    </citation>
    <scope>GENOME REANNOTATION</scope>
    <source>
        <strain evidence="11 12">Georgia GA2</strain>
    </source>
</reference>
<evidence type="ECO:0000256" key="6">
    <source>
        <dbReference type="ARBA" id="ARBA00022989"/>
    </source>
</evidence>
<comment type="caution">
    <text evidence="10">Lacks conserved residue(s) required for the propagation of feature annotation.</text>
</comment>
<dbReference type="GO" id="GO:0007165">
    <property type="term" value="P:signal transduction"/>
    <property type="evidence" value="ECO:0007669"/>
    <property type="project" value="UniProtKB-KW"/>
</dbReference>
<dbReference type="GO" id="GO:0005549">
    <property type="term" value="F:odorant binding"/>
    <property type="evidence" value="ECO:0007669"/>
    <property type="project" value="InterPro"/>
</dbReference>
<feature type="transmembrane region" description="Helical" evidence="10">
    <location>
        <begin position="257"/>
        <end position="283"/>
    </location>
</feature>
<keyword evidence="2" id="KW-1003">Cell membrane</keyword>
<organism evidence="11 12">
    <name type="scientific">Tribolium castaneum</name>
    <name type="common">Red flour beetle</name>
    <dbReference type="NCBI Taxonomy" id="7070"/>
    <lineage>
        <taxon>Eukaryota</taxon>
        <taxon>Metazoa</taxon>
        <taxon>Ecdysozoa</taxon>
        <taxon>Arthropoda</taxon>
        <taxon>Hexapoda</taxon>
        <taxon>Insecta</taxon>
        <taxon>Pterygota</taxon>
        <taxon>Neoptera</taxon>
        <taxon>Endopterygota</taxon>
        <taxon>Coleoptera</taxon>
        <taxon>Polyphaga</taxon>
        <taxon>Cucujiformia</taxon>
        <taxon>Tenebrionidae</taxon>
        <taxon>Tenebrionidae incertae sedis</taxon>
        <taxon>Tribolium</taxon>
    </lineage>
</organism>
<name>D6WBP0_TRICA</name>
<keyword evidence="9 10" id="KW-0807">Transducer</keyword>
<evidence type="ECO:0000256" key="8">
    <source>
        <dbReference type="ARBA" id="ARBA00023170"/>
    </source>
</evidence>
<evidence type="ECO:0000313" key="12">
    <source>
        <dbReference type="Proteomes" id="UP000007266"/>
    </source>
</evidence>
<evidence type="ECO:0000256" key="2">
    <source>
        <dbReference type="ARBA" id="ARBA00022475"/>
    </source>
</evidence>
<keyword evidence="4 10" id="KW-0812">Transmembrane</keyword>
<reference evidence="11 12" key="1">
    <citation type="journal article" date="2008" name="Nature">
        <title>The genome of the model beetle and pest Tribolium castaneum.</title>
        <authorList>
            <consortium name="Tribolium Genome Sequencing Consortium"/>
            <person name="Richards S."/>
            <person name="Gibbs R.A."/>
            <person name="Weinstock G.M."/>
            <person name="Brown S.J."/>
            <person name="Denell R."/>
            <person name="Beeman R.W."/>
            <person name="Gibbs R."/>
            <person name="Beeman R.W."/>
            <person name="Brown S.J."/>
            <person name="Bucher G."/>
            <person name="Friedrich M."/>
            <person name="Grimmelikhuijzen C.J."/>
            <person name="Klingler M."/>
            <person name="Lorenzen M."/>
            <person name="Richards S."/>
            <person name="Roth S."/>
            <person name="Schroder R."/>
            <person name="Tautz D."/>
            <person name="Zdobnov E.M."/>
            <person name="Muzny D."/>
            <person name="Gibbs R.A."/>
            <person name="Weinstock G.M."/>
            <person name="Attaway T."/>
            <person name="Bell S."/>
            <person name="Buhay C.J."/>
            <person name="Chandrabose M.N."/>
            <person name="Chavez D."/>
            <person name="Clerk-Blankenburg K.P."/>
            <person name="Cree A."/>
            <person name="Dao M."/>
            <person name="Davis C."/>
            <person name="Chacko J."/>
            <person name="Dinh H."/>
            <person name="Dugan-Rocha S."/>
            <person name="Fowler G."/>
            <person name="Garner T.T."/>
            <person name="Garnes J."/>
            <person name="Gnirke A."/>
            <person name="Hawes A."/>
            <person name="Hernandez J."/>
            <person name="Hines S."/>
            <person name="Holder M."/>
            <person name="Hume J."/>
            <person name="Jhangiani S.N."/>
            <person name="Joshi V."/>
            <person name="Khan Z.M."/>
            <person name="Jackson L."/>
            <person name="Kovar C."/>
            <person name="Kowis A."/>
            <person name="Lee S."/>
            <person name="Lewis L.R."/>
            <person name="Margolis J."/>
            <person name="Morgan M."/>
            <person name="Nazareth L.V."/>
            <person name="Nguyen N."/>
            <person name="Okwuonu G."/>
            <person name="Parker D."/>
            <person name="Richards S."/>
            <person name="Ruiz S.J."/>
            <person name="Santibanez J."/>
            <person name="Savard J."/>
            <person name="Scherer S.E."/>
            <person name="Schneider B."/>
            <person name="Sodergren E."/>
            <person name="Tautz D."/>
            <person name="Vattahil S."/>
            <person name="Villasana D."/>
            <person name="White C.S."/>
            <person name="Wright R."/>
            <person name="Park Y."/>
            <person name="Beeman R.W."/>
            <person name="Lord J."/>
            <person name="Oppert B."/>
            <person name="Lorenzen M."/>
            <person name="Brown S."/>
            <person name="Wang L."/>
            <person name="Savard J."/>
            <person name="Tautz D."/>
            <person name="Richards S."/>
            <person name="Weinstock G."/>
            <person name="Gibbs R.A."/>
            <person name="Liu Y."/>
            <person name="Worley K."/>
            <person name="Weinstock G."/>
            <person name="Elsik C.G."/>
            <person name="Reese J.T."/>
            <person name="Elhaik E."/>
            <person name="Landan G."/>
            <person name="Graur D."/>
            <person name="Arensburger P."/>
            <person name="Atkinson P."/>
            <person name="Beeman R.W."/>
            <person name="Beidler J."/>
            <person name="Brown S.J."/>
            <person name="Demuth J.P."/>
            <person name="Drury D.W."/>
            <person name="Du Y.Z."/>
            <person name="Fujiwara H."/>
            <person name="Lorenzen M."/>
            <person name="Maselli V."/>
            <person name="Osanai M."/>
            <person name="Park Y."/>
            <person name="Robertson H.M."/>
            <person name="Tu Z."/>
            <person name="Wang J.J."/>
            <person name="Wang S."/>
            <person name="Richards S."/>
            <person name="Song H."/>
            <person name="Zhang L."/>
            <person name="Sodergren E."/>
            <person name="Werner D."/>
            <person name="Stanke M."/>
            <person name="Morgenstern B."/>
            <person name="Solovyev V."/>
            <person name="Kosarev P."/>
            <person name="Brown G."/>
            <person name="Chen H.C."/>
            <person name="Ermolaeva O."/>
            <person name="Hlavina W."/>
            <person name="Kapustin Y."/>
            <person name="Kiryutin B."/>
            <person name="Kitts P."/>
            <person name="Maglott D."/>
            <person name="Pruitt K."/>
            <person name="Sapojnikov V."/>
            <person name="Souvorov A."/>
            <person name="Mackey A.J."/>
            <person name="Waterhouse R.M."/>
            <person name="Wyder S."/>
            <person name="Zdobnov E.M."/>
            <person name="Zdobnov E.M."/>
            <person name="Wyder S."/>
            <person name="Kriventseva E.V."/>
            <person name="Kadowaki T."/>
            <person name="Bork P."/>
            <person name="Aranda M."/>
            <person name="Bao R."/>
            <person name="Beermann A."/>
            <person name="Berns N."/>
            <person name="Bolognesi R."/>
            <person name="Bonneton F."/>
            <person name="Bopp D."/>
            <person name="Brown S.J."/>
            <person name="Bucher G."/>
            <person name="Butts T."/>
            <person name="Chaumot A."/>
            <person name="Denell R.E."/>
            <person name="Ferrier D.E."/>
            <person name="Friedrich M."/>
            <person name="Gordon C.M."/>
            <person name="Jindra M."/>
            <person name="Klingler M."/>
            <person name="Lan Q."/>
            <person name="Lattorff H.M."/>
            <person name="Laudet V."/>
            <person name="von Levetsow C."/>
            <person name="Liu Z."/>
            <person name="Lutz R."/>
            <person name="Lynch J.A."/>
            <person name="da Fonseca R.N."/>
            <person name="Posnien N."/>
            <person name="Reuter R."/>
            <person name="Roth S."/>
            <person name="Savard J."/>
            <person name="Schinko J.B."/>
            <person name="Schmitt C."/>
            <person name="Schoppmeier M."/>
            <person name="Schroder R."/>
            <person name="Shippy T.D."/>
            <person name="Simonnet F."/>
            <person name="Marques-Souza H."/>
            <person name="Tautz D."/>
            <person name="Tomoyasu Y."/>
            <person name="Trauner J."/>
            <person name="Van der Zee M."/>
            <person name="Vervoort M."/>
            <person name="Wittkopp N."/>
            <person name="Wimmer E.A."/>
            <person name="Yang X."/>
            <person name="Jones A.K."/>
            <person name="Sattelle D.B."/>
            <person name="Ebert P.R."/>
            <person name="Nelson D."/>
            <person name="Scott J.G."/>
            <person name="Beeman R.W."/>
            <person name="Muthukrishnan S."/>
            <person name="Kramer K.J."/>
            <person name="Arakane Y."/>
            <person name="Beeman R.W."/>
            <person name="Zhu Q."/>
            <person name="Hogenkamp D."/>
            <person name="Dixit R."/>
            <person name="Oppert B."/>
            <person name="Jiang H."/>
            <person name="Zou Z."/>
            <person name="Marshall J."/>
            <person name="Elpidina E."/>
            <person name="Vinokurov K."/>
            <person name="Oppert C."/>
            <person name="Zou Z."/>
            <person name="Evans J."/>
            <person name="Lu Z."/>
            <person name="Zhao P."/>
            <person name="Sumathipala N."/>
            <person name="Altincicek B."/>
            <person name="Vilcinskas A."/>
            <person name="Williams M."/>
            <person name="Hultmark D."/>
            <person name="Hetru C."/>
            <person name="Jiang H."/>
            <person name="Grimmelikhuijzen C.J."/>
            <person name="Hauser F."/>
            <person name="Cazzamali G."/>
            <person name="Williamson M."/>
            <person name="Park Y."/>
            <person name="Li B."/>
            <person name="Tanaka Y."/>
            <person name="Predel R."/>
            <person name="Neupert S."/>
            <person name="Schachtner J."/>
            <person name="Verleyen P."/>
            <person name="Raible F."/>
            <person name="Bork P."/>
            <person name="Friedrich M."/>
            <person name="Walden K.K."/>
            <person name="Robertson H.M."/>
            <person name="Angeli S."/>
            <person name="Foret S."/>
            <person name="Bucher G."/>
            <person name="Schuetz S."/>
            <person name="Maleszka R."/>
            <person name="Wimmer E.A."/>
            <person name="Beeman R.W."/>
            <person name="Lorenzen M."/>
            <person name="Tomoyasu Y."/>
            <person name="Miller S.C."/>
            <person name="Grossmann D."/>
            <person name="Bucher G."/>
        </authorList>
    </citation>
    <scope>NUCLEOTIDE SEQUENCE [LARGE SCALE GENOMIC DNA]</scope>
    <source>
        <strain evidence="11 12">Georgia GA2</strain>
    </source>
</reference>
<comment type="similarity">
    <text evidence="10">Belongs to the insect chemoreceptor superfamily. Heteromeric odorant receptor channel (TC 1.A.69) family.</text>
</comment>
<evidence type="ECO:0000256" key="3">
    <source>
        <dbReference type="ARBA" id="ARBA00022606"/>
    </source>
</evidence>
<dbReference type="PANTHER" id="PTHR21137:SF35">
    <property type="entry name" value="ODORANT RECEPTOR 19A-RELATED"/>
    <property type="match status" value="1"/>
</dbReference>
<evidence type="ECO:0000256" key="4">
    <source>
        <dbReference type="ARBA" id="ARBA00022692"/>
    </source>
</evidence>
<keyword evidence="8 10" id="KW-0675">Receptor</keyword>
<dbReference type="Proteomes" id="UP000007266">
    <property type="component" value="Linkage group 2"/>
</dbReference>